<dbReference type="RefSeq" id="WP_321536989.1">
    <property type="nucleotide sequence ID" value="NZ_JARGDL010000031.1"/>
</dbReference>
<evidence type="ECO:0008006" key="3">
    <source>
        <dbReference type="Google" id="ProtNLM"/>
    </source>
</evidence>
<dbReference type="Proteomes" id="UP001221302">
    <property type="component" value="Unassembled WGS sequence"/>
</dbReference>
<organism evidence="1 2">
    <name type="scientific">Stygiobacter electus</name>
    <dbReference type="NCBI Taxonomy" id="3032292"/>
    <lineage>
        <taxon>Bacteria</taxon>
        <taxon>Pseudomonadati</taxon>
        <taxon>Ignavibacteriota</taxon>
        <taxon>Ignavibacteria</taxon>
        <taxon>Ignavibacteriales</taxon>
        <taxon>Melioribacteraceae</taxon>
        <taxon>Stygiobacter</taxon>
    </lineage>
</organism>
<keyword evidence="2" id="KW-1185">Reference proteome</keyword>
<dbReference type="SUPFAM" id="SSF63829">
    <property type="entry name" value="Calcium-dependent phosphotriesterase"/>
    <property type="match status" value="1"/>
</dbReference>
<gene>
    <name evidence="1" type="ORF">P0M35_13720</name>
</gene>
<dbReference type="EMBL" id="JARGDL010000031">
    <property type="protein sequence ID" value="MDF1613216.1"/>
    <property type="molecule type" value="Genomic_DNA"/>
</dbReference>
<protein>
    <recommendedName>
        <fullName evidence="3">Two component regulator propeller</fullName>
    </recommendedName>
</protein>
<reference evidence="1" key="1">
    <citation type="submission" date="2023-03" db="EMBL/GenBank/DDBJ databases">
        <title>Stygiobacter electus gen. nov., sp. nov., facultatively anaerobic thermotolerant bacterium of the class Ignavibacteria from a well of Yessentuki mineral water deposit.</title>
        <authorList>
            <person name="Podosokorskaya O.A."/>
            <person name="Elcheninov A.G."/>
            <person name="Petrova N.F."/>
            <person name="Zavarzina D.G."/>
            <person name="Kublanov I.V."/>
            <person name="Merkel A.Y."/>
        </authorList>
    </citation>
    <scope>NUCLEOTIDE SEQUENCE</scope>
    <source>
        <strain evidence="1">09-Me</strain>
    </source>
</reference>
<evidence type="ECO:0000313" key="2">
    <source>
        <dbReference type="Proteomes" id="UP001221302"/>
    </source>
</evidence>
<name>A0AAE3TE66_9BACT</name>
<sequence length="255" mass="29102">MDDISGYSSKDLWAGGYSGNNIFLAHYNGYKWTRESDMNIRGELLDMSMDSNGNIWACGRNGMVLKFDKTKWTANTIKINHYSDAEYFLQSVAYYKDKMHLIGIVSDSKRMKNVYYYITGDMDSWTIADSVVSNSSSNKIKWGDWNLNVTDFGRLYSVGLEGIWAYSPNGWNQVYKVDSSIYGVSGINENYILAVGDFQQVLFFNGNTWENFVNLFPQIDRNFICTNVWTNGYETFIIGYGNVGGYLGTIIFHGK</sequence>
<evidence type="ECO:0000313" key="1">
    <source>
        <dbReference type="EMBL" id="MDF1613216.1"/>
    </source>
</evidence>
<proteinExistence type="predicted"/>
<accession>A0AAE3TE66</accession>
<dbReference type="AlphaFoldDB" id="A0AAE3TE66"/>
<comment type="caution">
    <text evidence="1">The sequence shown here is derived from an EMBL/GenBank/DDBJ whole genome shotgun (WGS) entry which is preliminary data.</text>
</comment>